<dbReference type="InterPro" id="IPR018045">
    <property type="entry name" value="S04_transporter_CS"/>
</dbReference>
<dbReference type="STRING" id="6573.A0A210Q0T2"/>
<reference evidence="8 9" key="1">
    <citation type="journal article" date="2017" name="Nat. Ecol. Evol.">
        <title>Scallop genome provides insights into evolution of bilaterian karyotype and development.</title>
        <authorList>
            <person name="Wang S."/>
            <person name="Zhang J."/>
            <person name="Jiao W."/>
            <person name="Li J."/>
            <person name="Xun X."/>
            <person name="Sun Y."/>
            <person name="Guo X."/>
            <person name="Huan P."/>
            <person name="Dong B."/>
            <person name="Zhang L."/>
            <person name="Hu X."/>
            <person name="Sun X."/>
            <person name="Wang J."/>
            <person name="Zhao C."/>
            <person name="Wang Y."/>
            <person name="Wang D."/>
            <person name="Huang X."/>
            <person name="Wang R."/>
            <person name="Lv J."/>
            <person name="Li Y."/>
            <person name="Zhang Z."/>
            <person name="Liu B."/>
            <person name="Lu W."/>
            <person name="Hui Y."/>
            <person name="Liang J."/>
            <person name="Zhou Z."/>
            <person name="Hou R."/>
            <person name="Li X."/>
            <person name="Liu Y."/>
            <person name="Li H."/>
            <person name="Ning X."/>
            <person name="Lin Y."/>
            <person name="Zhao L."/>
            <person name="Xing Q."/>
            <person name="Dou J."/>
            <person name="Li Y."/>
            <person name="Mao J."/>
            <person name="Guo H."/>
            <person name="Dou H."/>
            <person name="Li T."/>
            <person name="Mu C."/>
            <person name="Jiang W."/>
            <person name="Fu Q."/>
            <person name="Fu X."/>
            <person name="Miao Y."/>
            <person name="Liu J."/>
            <person name="Yu Q."/>
            <person name="Li R."/>
            <person name="Liao H."/>
            <person name="Li X."/>
            <person name="Kong Y."/>
            <person name="Jiang Z."/>
            <person name="Chourrout D."/>
            <person name="Li R."/>
            <person name="Bao Z."/>
        </authorList>
    </citation>
    <scope>NUCLEOTIDE SEQUENCE [LARGE SCALE GENOMIC DNA]</scope>
    <source>
        <strain evidence="8 9">PY_sf001</strain>
    </source>
</reference>
<feature type="transmembrane region" description="Helical" evidence="6">
    <location>
        <begin position="115"/>
        <end position="131"/>
    </location>
</feature>
<dbReference type="OrthoDB" id="288203at2759"/>
<dbReference type="CDD" id="cd07042">
    <property type="entry name" value="STAS_SulP_like_sulfate_transporter"/>
    <property type="match status" value="1"/>
</dbReference>
<dbReference type="PANTHER" id="PTHR11814">
    <property type="entry name" value="SULFATE TRANSPORTER"/>
    <property type="match status" value="1"/>
</dbReference>
<evidence type="ECO:0000313" key="8">
    <source>
        <dbReference type="EMBL" id="OWF42337.1"/>
    </source>
</evidence>
<proteinExistence type="predicted"/>
<dbReference type="InterPro" id="IPR002645">
    <property type="entry name" value="STAS_dom"/>
</dbReference>
<name>A0A210Q0T2_MIZYE</name>
<dbReference type="SUPFAM" id="SSF52091">
    <property type="entry name" value="SpoIIaa-like"/>
    <property type="match status" value="1"/>
</dbReference>
<comment type="subcellular location">
    <subcellularLocation>
        <location evidence="1">Membrane</location>
        <topology evidence="1">Multi-pass membrane protein</topology>
    </subcellularLocation>
</comment>
<dbReference type="GO" id="GO:0008271">
    <property type="term" value="F:secondary active sulfate transmembrane transporter activity"/>
    <property type="evidence" value="ECO:0007669"/>
    <property type="project" value="InterPro"/>
</dbReference>
<feature type="coiled-coil region" evidence="5">
    <location>
        <begin position="636"/>
        <end position="665"/>
    </location>
</feature>
<dbReference type="NCBIfam" id="TIGR00815">
    <property type="entry name" value="sulP"/>
    <property type="match status" value="1"/>
</dbReference>
<organism evidence="8 9">
    <name type="scientific">Mizuhopecten yessoensis</name>
    <name type="common">Japanese scallop</name>
    <name type="synonym">Patinopecten yessoensis</name>
    <dbReference type="NCBI Taxonomy" id="6573"/>
    <lineage>
        <taxon>Eukaryota</taxon>
        <taxon>Metazoa</taxon>
        <taxon>Spiralia</taxon>
        <taxon>Lophotrochozoa</taxon>
        <taxon>Mollusca</taxon>
        <taxon>Bivalvia</taxon>
        <taxon>Autobranchia</taxon>
        <taxon>Pteriomorphia</taxon>
        <taxon>Pectinida</taxon>
        <taxon>Pectinoidea</taxon>
        <taxon>Pectinidae</taxon>
        <taxon>Mizuhopecten</taxon>
    </lineage>
</organism>
<evidence type="ECO:0000256" key="6">
    <source>
        <dbReference type="SAM" id="Phobius"/>
    </source>
</evidence>
<dbReference type="PROSITE" id="PS50801">
    <property type="entry name" value="STAS"/>
    <property type="match status" value="1"/>
</dbReference>
<dbReference type="AlphaFoldDB" id="A0A210Q0T2"/>
<feature type="transmembrane region" description="Helical" evidence="6">
    <location>
        <begin position="521"/>
        <end position="548"/>
    </location>
</feature>
<keyword evidence="5" id="KW-0175">Coiled coil</keyword>
<dbReference type="Gene3D" id="3.30.750.24">
    <property type="entry name" value="STAS domain"/>
    <property type="match status" value="1"/>
</dbReference>
<dbReference type="Pfam" id="PF01740">
    <property type="entry name" value="STAS"/>
    <property type="match status" value="1"/>
</dbReference>
<feature type="transmembrane region" description="Helical" evidence="6">
    <location>
        <begin position="336"/>
        <end position="354"/>
    </location>
</feature>
<evidence type="ECO:0000313" key="9">
    <source>
        <dbReference type="Proteomes" id="UP000242188"/>
    </source>
</evidence>
<evidence type="ECO:0000256" key="1">
    <source>
        <dbReference type="ARBA" id="ARBA00004141"/>
    </source>
</evidence>
<keyword evidence="4 6" id="KW-0472">Membrane</keyword>
<feature type="transmembrane region" description="Helical" evidence="6">
    <location>
        <begin position="387"/>
        <end position="405"/>
    </location>
</feature>
<dbReference type="GO" id="GO:0016020">
    <property type="term" value="C:membrane"/>
    <property type="evidence" value="ECO:0007669"/>
    <property type="project" value="UniProtKB-SubCell"/>
</dbReference>
<dbReference type="EMBL" id="NEDP02005296">
    <property type="protein sequence ID" value="OWF42337.1"/>
    <property type="molecule type" value="Genomic_DNA"/>
</dbReference>
<feature type="transmembrane region" description="Helical" evidence="6">
    <location>
        <begin position="482"/>
        <end position="500"/>
    </location>
</feature>
<accession>A0A210Q0T2</accession>
<dbReference type="Proteomes" id="UP000242188">
    <property type="component" value="Unassembled WGS sequence"/>
</dbReference>
<evidence type="ECO:0000256" key="4">
    <source>
        <dbReference type="ARBA" id="ARBA00023136"/>
    </source>
</evidence>
<dbReference type="InterPro" id="IPR011547">
    <property type="entry name" value="SLC26A/SulP_dom"/>
</dbReference>
<protein>
    <submittedName>
        <fullName evidence="8">Prestin</fullName>
    </submittedName>
</protein>
<keyword evidence="2 6" id="KW-0812">Transmembrane</keyword>
<gene>
    <name evidence="8" type="ORF">KP79_PYT11942</name>
</gene>
<evidence type="ECO:0000256" key="2">
    <source>
        <dbReference type="ARBA" id="ARBA00022692"/>
    </source>
</evidence>
<dbReference type="InterPro" id="IPR001902">
    <property type="entry name" value="SLC26A/SulP_fam"/>
</dbReference>
<feature type="transmembrane region" description="Helical" evidence="6">
    <location>
        <begin position="221"/>
        <end position="250"/>
    </location>
</feature>
<keyword evidence="3 6" id="KW-1133">Transmembrane helix</keyword>
<evidence type="ECO:0000256" key="3">
    <source>
        <dbReference type="ARBA" id="ARBA00022989"/>
    </source>
</evidence>
<feature type="transmembrane region" description="Helical" evidence="6">
    <location>
        <begin position="301"/>
        <end position="320"/>
    </location>
</feature>
<sequence>MDPNVRATLLEMNRKRGKFRTEALKRSHEKVKKELTGKLKLKKVWKTINSVVPNPSCSMQCTSSFLHELFPFWGIMRKYSIRRFLLSDFLAGLTVAIVHIPQGMAYGLLAELPPVYGLYSSFLPVLTYFFFGSSKHISMGTFAVTSLMIGSVVQEGIERYEAMHAGAVAANSSAGEVWDVINVTQTTIYSTNASGDSVRIPQDSGGNAEAGAFSELDQMKIAYAMSATFVVGVFQLLMGVFRLGFLASFLSDPLISGFTTGAAVHVFSSQVHHLFGVYVHPYHGPLRLIYFYRDFFNNIHTINPVTATASVTCIFILILIKEGVNYNPSCQRDLPAPIPIELIVVIAATVISYYTKINEEFQVDVVGMIPRGLPPASIHNLRFVGETFADGLIMGFVAFTISYAMAKILAEKHDYPVNTNQELVANGMCNFLGSFFSCFCSAASLSRSLVQDNAGGCTQMVGIFSSFVLLIVLLYIGPMFSSLPNCILACIVIVTLKGMFKQFNQMRVLWRLCRRDFAVWFVTFVATVVLDVALGLLVGVIFALYFIVRNSQKPHACILGRVPGTSTYKDMKRNRQVYELPGIKIFRFESSLYFANAEQFRDRLYERTGLNPRKLKGKKQRALYKALLQRKREQELAEVEERHIKSKSKKDKKELERQKNAIEIEIEDEIPEELTDEHKNLLIEQKNEIVDLFSKAWIPPIHTLVIDCSVIDYVDTSAVKILAQIVNEYKDVGIKVFLAGLREDGRNILKKADFYHEVEYNCLYYTVHEAVVISQEIHAHLVTSDPKYLQMVKREFGDTSSFTNLTTVGESSEEVDMTTQV</sequence>
<comment type="caution">
    <text evidence="8">The sequence shown here is derived from an EMBL/GenBank/DDBJ whole genome shotgun (WGS) entry which is preliminary data.</text>
</comment>
<dbReference type="Pfam" id="PF00916">
    <property type="entry name" value="Sulfate_transp"/>
    <property type="match status" value="1"/>
</dbReference>
<keyword evidence="9" id="KW-1185">Reference proteome</keyword>
<feature type="transmembrane region" description="Helical" evidence="6">
    <location>
        <begin position="85"/>
        <end position="109"/>
    </location>
</feature>
<dbReference type="PROSITE" id="PS01130">
    <property type="entry name" value="SLC26A"/>
    <property type="match status" value="1"/>
</dbReference>
<feature type="domain" description="STAS" evidence="7">
    <location>
        <begin position="573"/>
        <end position="774"/>
    </location>
</feature>
<dbReference type="InterPro" id="IPR036513">
    <property type="entry name" value="STAS_dom_sf"/>
</dbReference>
<feature type="transmembrane region" description="Helical" evidence="6">
    <location>
        <begin position="425"/>
        <end position="445"/>
    </location>
</feature>
<evidence type="ECO:0000256" key="5">
    <source>
        <dbReference type="SAM" id="Coils"/>
    </source>
</evidence>
<evidence type="ECO:0000259" key="7">
    <source>
        <dbReference type="PROSITE" id="PS50801"/>
    </source>
</evidence>